<keyword evidence="3" id="KW-0378">Hydrolase</keyword>
<dbReference type="InterPro" id="IPR017767">
    <property type="entry name" value="PC-PLC"/>
</dbReference>
<dbReference type="InterPro" id="IPR008475">
    <property type="entry name" value="PLipase_C_C"/>
</dbReference>
<dbReference type="NCBIfam" id="TIGR01409">
    <property type="entry name" value="TAT_signal_seq"/>
    <property type="match status" value="1"/>
</dbReference>
<dbReference type="PROSITE" id="PS51318">
    <property type="entry name" value="TAT"/>
    <property type="match status" value="1"/>
</dbReference>
<organism evidence="5 6">
    <name type="scientific">Snuella sedimenti</name>
    <dbReference type="NCBI Taxonomy" id="2798802"/>
    <lineage>
        <taxon>Bacteria</taxon>
        <taxon>Pseudomonadati</taxon>
        <taxon>Bacteroidota</taxon>
        <taxon>Flavobacteriia</taxon>
        <taxon>Flavobacteriales</taxon>
        <taxon>Flavobacteriaceae</taxon>
        <taxon>Snuella</taxon>
    </lineage>
</organism>
<dbReference type="PANTHER" id="PTHR31956:SF1">
    <property type="entry name" value="NON-SPECIFIC PHOSPHOLIPASE C1"/>
    <property type="match status" value="1"/>
</dbReference>
<dbReference type="EC" id="3.1.4.3" evidence="2"/>
<dbReference type="Gene3D" id="3.40.720.10">
    <property type="entry name" value="Alkaline Phosphatase, subunit A"/>
    <property type="match status" value="2"/>
</dbReference>
<comment type="similarity">
    <text evidence="1">Belongs to the bacterial phospholipase C family.</text>
</comment>
<dbReference type="InterPro" id="IPR019546">
    <property type="entry name" value="TAT_signal_bac_arc"/>
</dbReference>
<dbReference type="Proteomes" id="UP000610931">
    <property type="component" value="Unassembled WGS sequence"/>
</dbReference>
<accession>A0A8J7LNQ1</accession>
<dbReference type="EMBL" id="JAELVQ010000017">
    <property type="protein sequence ID" value="MBJ6368949.1"/>
    <property type="molecule type" value="Genomic_DNA"/>
</dbReference>
<proteinExistence type="inferred from homology"/>
<dbReference type="Pfam" id="PF05506">
    <property type="entry name" value="PLipase_C_C"/>
    <property type="match status" value="1"/>
</dbReference>
<evidence type="ECO:0000256" key="3">
    <source>
        <dbReference type="ARBA" id="ARBA00022801"/>
    </source>
</evidence>
<dbReference type="GO" id="GO:0016042">
    <property type="term" value="P:lipid catabolic process"/>
    <property type="evidence" value="ECO:0007669"/>
    <property type="project" value="InterPro"/>
</dbReference>
<dbReference type="InterPro" id="IPR006311">
    <property type="entry name" value="TAT_signal"/>
</dbReference>
<protein>
    <recommendedName>
        <fullName evidence="2">phospholipase C</fullName>
        <ecNumber evidence="2">3.1.4.3</ecNumber>
    </recommendedName>
</protein>
<dbReference type="Pfam" id="PF04185">
    <property type="entry name" value="Phosphoesterase"/>
    <property type="match status" value="2"/>
</dbReference>
<evidence type="ECO:0000259" key="4">
    <source>
        <dbReference type="Pfam" id="PF05506"/>
    </source>
</evidence>
<sequence>MMSTRRDFLKQAGLLTGGLGVVGSLPASIQRALSIDPEIGSTFEDAEHIVLLMQENRSFDHCFGTLKGVRGFNDPRAITLPNRNPVWLQSNKKGETYAPFRLDMKATRATWIGDLPHSWSNQVDARNNGKYDNWLEAKKTHRKAYRDMPLTMGYYNREDIPFYYAFADAFTVFDQHFCSSLTGTTPNRNFFWSGKIRNTPTSKPCLINSETYYNNEANWKTFPERLEAHGIPWRVYQNEISLQTGLSGEEEALLANFTDNNFEFFSQFNVRFSKSHQSFLKKRFSELPDEISELERSIEELPKQSVQKLKNKLKQKKSQLLKISRELEIWSPENFEKLTEFQKNIHKKAFTTNSNDPHYHETEALTFDDNGEARTLEIPKGDILHQFREDVNNGKLPTVSWLVAPQKFSDHPSAPWFGAWYVSEVLDILTKNPEVWKKTIFILTYDENDGYFDHVPPFVAPNPKQKNKISQGIDATSEYVTLEEEIKKRGVKPEYARESPVGLGYRVPMIVASPWTRGGWVNSEVCDLTSPLQFMEKFLNRKTGKPIKETNISSWRRAISGDITSAFRPFEPSTFNFSDFVDRDSFMQDIYKANFKAPPSSFKALTNEEVTAVRSGNLSLPFMSVQEPGIKDSCALPYELYIHDTLDKNNGLIQLSFRASNAVFGDKTSGAPFNVYAPGNYLQEDASGKKDFLPVKTWPFAVEAGEQVTDAWALDHFEDGNYHLRAYGPNGFYREYKGNIADPELTIVCHYEKSGRFLKKLSGNIELEIINGSGKEHTVEIMDHAYSLSKTNHVVANESKRIVLKSSESYGWYDFSVKVKDVKTFERRFSGRVETGKHSKTDPFMGRV</sequence>
<reference evidence="5" key="1">
    <citation type="submission" date="2020-12" db="EMBL/GenBank/DDBJ databases">
        <title>Snuella sp. nov., isolated from sediment in Incheon.</title>
        <authorList>
            <person name="Kim W."/>
        </authorList>
    </citation>
    <scope>NUCLEOTIDE SEQUENCE</scope>
    <source>
        <strain evidence="5">CAU 1569</strain>
    </source>
</reference>
<dbReference type="PANTHER" id="PTHR31956">
    <property type="entry name" value="NON-SPECIFIC PHOSPHOLIPASE C4-RELATED"/>
    <property type="match status" value="1"/>
</dbReference>
<dbReference type="InterPro" id="IPR017850">
    <property type="entry name" value="Alkaline_phosphatase_core_sf"/>
</dbReference>
<dbReference type="InterPro" id="IPR007312">
    <property type="entry name" value="Phosphoesterase"/>
</dbReference>
<evidence type="ECO:0000256" key="1">
    <source>
        <dbReference type="ARBA" id="ARBA00009717"/>
    </source>
</evidence>
<dbReference type="NCBIfam" id="TIGR03396">
    <property type="entry name" value="PC_PLC"/>
    <property type="match status" value="1"/>
</dbReference>
<evidence type="ECO:0000313" key="5">
    <source>
        <dbReference type="EMBL" id="MBJ6368949.1"/>
    </source>
</evidence>
<keyword evidence="6" id="KW-1185">Reference proteome</keyword>
<gene>
    <name evidence="5" type="ORF">JF259_12705</name>
</gene>
<name>A0A8J7LNQ1_9FLAO</name>
<feature type="domain" description="Bacterial phospholipase C C-terminal" evidence="4">
    <location>
        <begin position="633"/>
        <end position="739"/>
    </location>
</feature>
<dbReference type="AlphaFoldDB" id="A0A8J7LNQ1"/>
<dbReference type="GO" id="GO:0034480">
    <property type="term" value="F:phosphatidylcholine phospholipase C activity"/>
    <property type="evidence" value="ECO:0007669"/>
    <property type="project" value="UniProtKB-EC"/>
</dbReference>
<comment type="caution">
    <text evidence="5">The sequence shown here is derived from an EMBL/GenBank/DDBJ whole genome shotgun (WGS) entry which is preliminary data.</text>
</comment>
<evidence type="ECO:0000256" key="2">
    <source>
        <dbReference type="ARBA" id="ARBA00012018"/>
    </source>
</evidence>
<evidence type="ECO:0000313" key="6">
    <source>
        <dbReference type="Proteomes" id="UP000610931"/>
    </source>
</evidence>